<evidence type="ECO:0000313" key="6">
    <source>
        <dbReference type="Proteomes" id="UP000749040"/>
    </source>
</evidence>
<name>A0ABS2TKY8_9ACTN</name>
<evidence type="ECO:0000313" key="5">
    <source>
        <dbReference type="EMBL" id="MBM9503686.1"/>
    </source>
</evidence>
<dbReference type="InterPro" id="IPR003961">
    <property type="entry name" value="FN3_dom"/>
</dbReference>
<evidence type="ECO:0000256" key="1">
    <source>
        <dbReference type="ARBA" id="ARBA00023295"/>
    </source>
</evidence>
<feature type="region of interest" description="Disordered" evidence="3">
    <location>
        <begin position="34"/>
        <end position="59"/>
    </location>
</feature>
<dbReference type="Gene3D" id="2.60.40.10">
    <property type="entry name" value="Immunoglobulins"/>
    <property type="match status" value="2"/>
</dbReference>
<feature type="region of interest" description="Disordered" evidence="3">
    <location>
        <begin position="263"/>
        <end position="285"/>
    </location>
</feature>
<dbReference type="Pfam" id="PF12671">
    <property type="entry name" value="Amidase_6"/>
    <property type="match status" value="1"/>
</dbReference>
<feature type="region of interest" description="Disordered" evidence="3">
    <location>
        <begin position="1143"/>
        <end position="1163"/>
    </location>
</feature>
<dbReference type="PROSITE" id="PS50853">
    <property type="entry name" value="FN3"/>
    <property type="match status" value="1"/>
</dbReference>
<comment type="caution">
    <text evidence="5">The sequence shown here is derived from an EMBL/GenBank/DDBJ whole genome shotgun (WGS) entry which is preliminary data.</text>
</comment>
<keyword evidence="2" id="KW-0119">Carbohydrate metabolism</keyword>
<proteinExistence type="predicted"/>
<feature type="compositionally biased region" description="Low complexity" evidence="3">
    <location>
        <begin position="263"/>
        <end position="277"/>
    </location>
</feature>
<dbReference type="EMBL" id="JADKYB010000002">
    <property type="protein sequence ID" value="MBM9503686.1"/>
    <property type="molecule type" value="Genomic_DNA"/>
</dbReference>
<organism evidence="5 6">
    <name type="scientific">Actinacidiphila acididurans</name>
    <dbReference type="NCBI Taxonomy" id="2784346"/>
    <lineage>
        <taxon>Bacteria</taxon>
        <taxon>Bacillati</taxon>
        <taxon>Actinomycetota</taxon>
        <taxon>Actinomycetes</taxon>
        <taxon>Kitasatosporales</taxon>
        <taxon>Streptomycetaceae</taxon>
        <taxon>Actinacidiphila</taxon>
    </lineage>
</organism>
<dbReference type="Proteomes" id="UP000749040">
    <property type="component" value="Unassembled WGS sequence"/>
</dbReference>
<evidence type="ECO:0000256" key="3">
    <source>
        <dbReference type="SAM" id="MobiDB-lite"/>
    </source>
</evidence>
<dbReference type="InterPro" id="IPR013783">
    <property type="entry name" value="Ig-like_fold"/>
</dbReference>
<accession>A0ABS2TKY8</accession>
<reference evidence="5 6" key="1">
    <citation type="submission" date="2021-01" db="EMBL/GenBank/DDBJ databases">
        <title>Streptomyces acididurans sp. nov., isolated from a peat swamp forest soil.</title>
        <authorList>
            <person name="Chantavorakit T."/>
            <person name="Duangmal K."/>
        </authorList>
    </citation>
    <scope>NUCLEOTIDE SEQUENCE [LARGE SCALE GENOMIC DNA]</scope>
    <source>
        <strain evidence="5 6">KK5PA1</strain>
    </source>
</reference>
<dbReference type="InterPro" id="IPR036116">
    <property type="entry name" value="FN3_sf"/>
</dbReference>
<keyword evidence="1" id="KW-0378">Hydrolase</keyword>
<dbReference type="SMART" id="SM00060">
    <property type="entry name" value="FN3"/>
    <property type="match status" value="2"/>
</dbReference>
<protein>
    <submittedName>
        <fullName evidence="5">Amidase domain-containing protein</fullName>
    </submittedName>
</protein>
<evidence type="ECO:0000259" key="4">
    <source>
        <dbReference type="PROSITE" id="PS50853"/>
    </source>
</evidence>
<dbReference type="SUPFAM" id="SSF49265">
    <property type="entry name" value="Fibronectin type III"/>
    <property type="match status" value="1"/>
</dbReference>
<keyword evidence="2" id="KW-0624">Polysaccharide degradation</keyword>
<gene>
    <name evidence="5" type="ORF">ITX44_03895</name>
</gene>
<evidence type="ECO:0000256" key="2">
    <source>
        <dbReference type="ARBA" id="ARBA00023326"/>
    </source>
</evidence>
<feature type="domain" description="Fibronectin type-III" evidence="4">
    <location>
        <begin position="880"/>
        <end position="981"/>
    </location>
</feature>
<dbReference type="RefSeq" id="WP_205355556.1">
    <property type="nucleotide sequence ID" value="NZ_JADKYB010000002.1"/>
</dbReference>
<sequence>MAAVTALAASAATVAGDTGTALAAPRAAAPAEGVARPAASVGPAQAQDAASARSMARSQHRRIEVLGDRTDASQTFVNTNGTMTYTAFAEPKWVKRGGAWADLDATLTLRADGTVRPATAESGLVLSGGGSGPLMSMTVDGKAMSLAWPSALPVPALSGATATYGNVLDGVDLRVTATPQGGAEETLVVRTAAAAADPRLSDLVQTVSTGTGTTAVTDAGGNLTVKDSGGRLLVNSPAPAMWDSATGANGTAATTVASAATPSATAATAGARSGPSRSTDRGPGVRAHRAAVRASLKDHTLHLVPDRGLLSQKDTVFPVYIDPAYVPHPASGSTLHYDLVQQALPTSSNYDIPPAIGNGAGLEAMYPPTGIERTYYQVGIPSKIWDGHVLSASMKFTEENSASCAATTYAVQTWSTNPISASTTWNNAPAKVAEQSSVNFGPACTTTPSGTFSFMNQVTNAAANHWSNITFVLVNSSETNSAQYKQFANPSLSITYNTPPATPTSMSFSPAGGLWNTVSSTGTPTFTAQATDADSDTVRLDYQVLSRTTVVASGSSAFVTSGTAGTWKPSSAVPDGSYTWQVRAYDGADYSAWSTGQLLRIDTATCGGATGGLAPTDLQVGGLSTGAPVLSGIVRASAGGAGILTGNIYLVDSSGQAVGGSPTATGTAPSGSRVSWRVPPGVLTAGGNYTWSMGTPDACVVHTTAGPAFTVPTDTTETAPTGPGNATISGSALVITSAAADATSAPATGAPFSVGGDGTNQWVAALKADLSAIPAGSAIDSATLTMNPAGCLGPCTADTVTIGQATSDVSAAATGTDLAAVTTGASYSASQSAGTYDVTTLVGAWTTGAVSNDGLLLTGTASGEAYSGASLHVNYTPPTVPSAPQSLTLTPGDGGVIAGWAQPSSTGYLDPTGDADGITAYHVTVTGPGGTVAATTTTTDTSAVLTGLTDATAYTVSVTAENPVGTGAAATGTATPQAVPGGKQQYLDAVTQFLNARDSLQTGATTTAAAATAGDSQQTAITGWLNNEVSADTAMATYATSMQQQETDDTTTLSDQLVALDPTGSTVNVFATADETFTTVDTSTGTAQSVPGQETDAVEYSFSAGGSPAITQYTDADAVVVPVSAETAPTAYSAVLDDLTGTTPDGVGVDSTGTHFTDPPAGTMRPMAHYGNRTGIKNWADAHWNGSYNGFSDDCTDFASRAMHSGGKMPENVPISPILSYKNDSYWFQYTYWYGYTQTSYSWAGAVHLANYQSRQGAWFIPYASWVSAGDLIFANWSGGGFSGITHTGVVAAVTSHNIYIDQHSKKRYHEPLWKAAGYTTWQGSNPRLSVWVAEPYERN</sequence>
<dbReference type="InterPro" id="IPR024301">
    <property type="entry name" value="Amidase_6"/>
</dbReference>
<keyword evidence="6" id="KW-1185">Reference proteome</keyword>
<keyword evidence="1" id="KW-0326">Glycosidase</keyword>